<comment type="caution">
    <text evidence="3">The sequence shown here is derived from an EMBL/GenBank/DDBJ whole genome shotgun (WGS) entry which is preliminary data.</text>
</comment>
<keyword evidence="1" id="KW-0472">Membrane</keyword>
<reference evidence="3 4" key="1">
    <citation type="submission" date="2020-07" db="EMBL/GenBank/DDBJ databases">
        <title>Sequencing the genomes of 1000 actinobacteria strains.</title>
        <authorList>
            <person name="Klenk H.-P."/>
        </authorList>
    </citation>
    <scope>NUCLEOTIDE SEQUENCE [LARGE SCALE GENOMIC DNA]</scope>
    <source>
        <strain evidence="3 4">DSM 19970</strain>
    </source>
</reference>
<organism evidence="3 4">
    <name type="scientific">Demequina lutea</name>
    <dbReference type="NCBI Taxonomy" id="431489"/>
    <lineage>
        <taxon>Bacteria</taxon>
        <taxon>Bacillati</taxon>
        <taxon>Actinomycetota</taxon>
        <taxon>Actinomycetes</taxon>
        <taxon>Micrococcales</taxon>
        <taxon>Demequinaceae</taxon>
        <taxon>Demequina</taxon>
    </lineage>
</organism>
<keyword evidence="4" id="KW-1185">Reference proteome</keyword>
<dbReference type="Proteomes" id="UP000547973">
    <property type="component" value="Unassembled WGS sequence"/>
</dbReference>
<dbReference type="Pfam" id="PF20059">
    <property type="entry name" value="DUF6458"/>
    <property type="match status" value="1"/>
</dbReference>
<dbReference type="OrthoDB" id="4775046at2"/>
<keyword evidence="1" id="KW-1133">Transmembrane helix</keyword>
<dbReference type="InterPro" id="IPR045597">
    <property type="entry name" value="DUF6458"/>
</dbReference>
<dbReference type="RefSeq" id="WP_062075187.1">
    <property type="nucleotide sequence ID" value="NZ_BBRC01000006.1"/>
</dbReference>
<name>A0A7Z0CIM1_9MICO</name>
<evidence type="ECO:0000256" key="1">
    <source>
        <dbReference type="SAM" id="Phobius"/>
    </source>
</evidence>
<evidence type="ECO:0000313" key="3">
    <source>
        <dbReference type="EMBL" id="NYI42736.1"/>
    </source>
</evidence>
<evidence type="ECO:0000313" key="4">
    <source>
        <dbReference type="Proteomes" id="UP000547973"/>
    </source>
</evidence>
<protein>
    <recommendedName>
        <fullName evidence="2">DUF6458 domain-containing protein</fullName>
    </recommendedName>
</protein>
<dbReference type="EMBL" id="JACBZO010000001">
    <property type="protein sequence ID" value="NYI42736.1"/>
    <property type="molecule type" value="Genomic_DNA"/>
</dbReference>
<evidence type="ECO:0000259" key="2">
    <source>
        <dbReference type="Pfam" id="PF20059"/>
    </source>
</evidence>
<keyword evidence="1" id="KW-0812">Transmembrane</keyword>
<accession>A0A7Z0CIM1</accession>
<proteinExistence type="predicted"/>
<sequence>MGIGINSFLMAVGAILTFAVNATVAGLNIKVVGVILMIAGAVGLILTLAVFAPRRRLAVTETNRARVVSPGVASSTVTTEDVSGTPVI</sequence>
<dbReference type="AlphaFoldDB" id="A0A7Z0CIM1"/>
<gene>
    <name evidence="3" type="ORF">BKA03_002855</name>
</gene>
<feature type="domain" description="DUF6458" evidence="2">
    <location>
        <begin position="1"/>
        <end position="62"/>
    </location>
</feature>
<feature type="transmembrane region" description="Helical" evidence="1">
    <location>
        <begin position="32"/>
        <end position="52"/>
    </location>
</feature>